<proteinExistence type="predicted"/>
<comment type="caution">
    <text evidence="2">The sequence shown here is derived from an EMBL/GenBank/DDBJ whole genome shotgun (WGS) entry which is preliminary data.</text>
</comment>
<feature type="transmembrane region" description="Helical" evidence="1">
    <location>
        <begin position="6"/>
        <end position="24"/>
    </location>
</feature>
<dbReference type="RefSeq" id="WP_205386627.1">
    <property type="nucleotide sequence ID" value="NZ_JAFFZS010000040.1"/>
</dbReference>
<gene>
    <name evidence="2" type="ORF">JS756_31250</name>
</gene>
<protein>
    <submittedName>
        <fullName evidence="2">Uncharacterized protein</fullName>
    </submittedName>
</protein>
<feature type="transmembrane region" description="Helical" evidence="1">
    <location>
        <begin position="36"/>
        <end position="52"/>
    </location>
</feature>
<evidence type="ECO:0000313" key="3">
    <source>
        <dbReference type="Proteomes" id="UP000788262"/>
    </source>
</evidence>
<name>A0ABS2VZB4_STRAS</name>
<accession>A0ABS2VZB4</accession>
<keyword evidence="1" id="KW-0812">Transmembrane</keyword>
<keyword evidence="3" id="KW-1185">Reference proteome</keyword>
<keyword evidence="1" id="KW-0472">Membrane</keyword>
<keyword evidence="1" id="KW-1133">Transmembrane helix</keyword>
<sequence>MKIVDAVGAACFGLVVGWITYRTLRRREDKASLKDISAVVGVVGGGGVVSLFEETSLFSWYAIGLAAGFFLYLAVASLAKGESAEWLGTRSRE</sequence>
<feature type="transmembrane region" description="Helical" evidence="1">
    <location>
        <begin position="58"/>
        <end position="79"/>
    </location>
</feature>
<evidence type="ECO:0000313" key="2">
    <source>
        <dbReference type="EMBL" id="MBN0048498.1"/>
    </source>
</evidence>
<organism evidence="2 3">
    <name type="scientific">Streptomyces actuosus</name>
    <dbReference type="NCBI Taxonomy" id="1885"/>
    <lineage>
        <taxon>Bacteria</taxon>
        <taxon>Bacillati</taxon>
        <taxon>Actinomycetota</taxon>
        <taxon>Actinomycetes</taxon>
        <taxon>Kitasatosporales</taxon>
        <taxon>Streptomycetaceae</taxon>
        <taxon>Streptomyces</taxon>
    </lineage>
</organism>
<reference evidence="2 3" key="1">
    <citation type="submission" date="2021-02" db="EMBL/GenBank/DDBJ databases">
        <title>Whole genome sequencing of Streptomyces actuosus VRA1.</title>
        <authorList>
            <person name="Sen G."/>
            <person name="Sen A."/>
        </authorList>
    </citation>
    <scope>NUCLEOTIDE SEQUENCE [LARGE SCALE GENOMIC DNA]</scope>
    <source>
        <strain evidence="2 3">VRA1</strain>
    </source>
</reference>
<evidence type="ECO:0000256" key="1">
    <source>
        <dbReference type="SAM" id="Phobius"/>
    </source>
</evidence>
<dbReference type="EMBL" id="JAFFZS010000040">
    <property type="protein sequence ID" value="MBN0048498.1"/>
    <property type="molecule type" value="Genomic_DNA"/>
</dbReference>
<dbReference type="Proteomes" id="UP000788262">
    <property type="component" value="Unassembled WGS sequence"/>
</dbReference>